<dbReference type="InterPro" id="IPR029058">
    <property type="entry name" value="AB_hydrolase_fold"/>
</dbReference>
<evidence type="ECO:0000313" key="1">
    <source>
        <dbReference type="EMBL" id="KIJ07651.1"/>
    </source>
</evidence>
<name>A0A0C9TK17_PAXIN</name>
<proteinExistence type="predicted"/>
<dbReference type="HOGENOM" id="CLU_2722897_0_0_1"/>
<organism evidence="1 2">
    <name type="scientific">Paxillus involutus ATCC 200175</name>
    <dbReference type="NCBI Taxonomy" id="664439"/>
    <lineage>
        <taxon>Eukaryota</taxon>
        <taxon>Fungi</taxon>
        <taxon>Dikarya</taxon>
        <taxon>Basidiomycota</taxon>
        <taxon>Agaricomycotina</taxon>
        <taxon>Agaricomycetes</taxon>
        <taxon>Agaricomycetidae</taxon>
        <taxon>Boletales</taxon>
        <taxon>Paxilineae</taxon>
        <taxon>Paxillaceae</taxon>
        <taxon>Paxillus</taxon>
    </lineage>
</organism>
<dbReference type="AlphaFoldDB" id="A0A0C9TK17"/>
<protein>
    <submittedName>
        <fullName evidence="1">Uncharacterized protein</fullName>
    </submittedName>
</protein>
<dbReference type="Gene3D" id="3.40.50.1820">
    <property type="entry name" value="alpha/beta hydrolase"/>
    <property type="match status" value="1"/>
</dbReference>
<sequence>MTGSLRFQLPKALPPCNASFSATTYGPACPQQAVEIPIMLGLPAETLDFLIKIINNIAIPSRFYVKWVSPPR</sequence>
<dbReference type="SUPFAM" id="SSF53474">
    <property type="entry name" value="alpha/beta-Hydrolases"/>
    <property type="match status" value="1"/>
</dbReference>
<reference evidence="1 2" key="1">
    <citation type="submission" date="2014-06" db="EMBL/GenBank/DDBJ databases">
        <authorList>
            <consortium name="DOE Joint Genome Institute"/>
            <person name="Kuo A."/>
            <person name="Kohler A."/>
            <person name="Nagy L.G."/>
            <person name="Floudas D."/>
            <person name="Copeland A."/>
            <person name="Barry K.W."/>
            <person name="Cichocki N."/>
            <person name="Veneault-Fourrey C."/>
            <person name="LaButti K."/>
            <person name="Lindquist E.A."/>
            <person name="Lipzen A."/>
            <person name="Lundell T."/>
            <person name="Morin E."/>
            <person name="Murat C."/>
            <person name="Sun H."/>
            <person name="Tunlid A."/>
            <person name="Henrissat B."/>
            <person name="Grigoriev I.V."/>
            <person name="Hibbett D.S."/>
            <person name="Martin F."/>
            <person name="Nordberg H.P."/>
            <person name="Cantor M.N."/>
            <person name="Hua S.X."/>
        </authorList>
    </citation>
    <scope>NUCLEOTIDE SEQUENCE [LARGE SCALE GENOMIC DNA]</scope>
    <source>
        <strain evidence="1 2">ATCC 200175</strain>
    </source>
</reference>
<accession>A0A0C9TK17</accession>
<dbReference type="EMBL" id="KN819824">
    <property type="protein sequence ID" value="KIJ07651.1"/>
    <property type="molecule type" value="Genomic_DNA"/>
</dbReference>
<dbReference type="OrthoDB" id="3045817at2759"/>
<keyword evidence="2" id="KW-1185">Reference proteome</keyword>
<reference evidence="2" key="2">
    <citation type="submission" date="2015-01" db="EMBL/GenBank/DDBJ databases">
        <title>Evolutionary Origins and Diversification of the Mycorrhizal Mutualists.</title>
        <authorList>
            <consortium name="DOE Joint Genome Institute"/>
            <consortium name="Mycorrhizal Genomics Consortium"/>
            <person name="Kohler A."/>
            <person name="Kuo A."/>
            <person name="Nagy L.G."/>
            <person name="Floudas D."/>
            <person name="Copeland A."/>
            <person name="Barry K.W."/>
            <person name="Cichocki N."/>
            <person name="Veneault-Fourrey C."/>
            <person name="LaButti K."/>
            <person name="Lindquist E.A."/>
            <person name="Lipzen A."/>
            <person name="Lundell T."/>
            <person name="Morin E."/>
            <person name="Murat C."/>
            <person name="Riley R."/>
            <person name="Ohm R."/>
            <person name="Sun H."/>
            <person name="Tunlid A."/>
            <person name="Henrissat B."/>
            <person name="Grigoriev I.V."/>
            <person name="Hibbett D.S."/>
            <person name="Martin F."/>
        </authorList>
    </citation>
    <scope>NUCLEOTIDE SEQUENCE [LARGE SCALE GENOMIC DNA]</scope>
    <source>
        <strain evidence="2">ATCC 200175</strain>
    </source>
</reference>
<evidence type="ECO:0000313" key="2">
    <source>
        <dbReference type="Proteomes" id="UP000053647"/>
    </source>
</evidence>
<gene>
    <name evidence="1" type="ORF">PAXINDRAFT_90073</name>
</gene>
<dbReference type="Proteomes" id="UP000053647">
    <property type="component" value="Unassembled WGS sequence"/>
</dbReference>